<evidence type="ECO:0008006" key="6">
    <source>
        <dbReference type="Google" id="ProtNLM"/>
    </source>
</evidence>
<evidence type="ECO:0000313" key="5">
    <source>
        <dbReference type="Proteomes" id="UP000077755"/>
    </source>
</evidence>
<keyword evidence="5" id="KW-1185">Reference proteome</keyword>
<feature type="compositionally biased region" description="Low complexity" evidence="1">
    <location>
        <begin position="420"/>
        <end position="431"/>
    </location>
</feature>
<proteinExistence type="predicted"/>
<dbReference type="PANTHER" id="PTHR31680">
    <property type="entry name" value="LONGIFOLIA PROTEIN"/>
    <property type="match status" value="1"/>
</dbReference>
<feature type="region of interest" description="Disordered" evidence="1">
    <location>
        <begin position="333"/>
        <end position="450"/>
    </location>
</feature>
<reference evidence="4" key="2">
    <citation type="submission" date="2022-03" db="EMBL/GenBank/DDBJ databases">
        <title>Draft title - Genomic analysis of global carrot germplasm unveils the trajectory of domestication and the origin of high carotenoid orange carrot.</title>
        <authorList>
            <person name="Iorizzo M."/>
            <person name="Ellison S."/>
            <person name="Senalik D."/>
            <person name="Macko-Podgorni A."/>
            <person name="Grzebelus D."/>
            <person name="Bostan H."/>
            <person name="Rolling W."/>
            <person name="Curaba J."/>
            <person name="Simon P."/>
        </authorList>
    </citation>
    <scope>NUCLEOTIDE SEQUENCE</scope>
    <source>
        <tissue evidence="4">Leaf</tissue>
    </source>
</reference>
<feature type="compositionally biased region" description="Polar residues" evidence="1">
    <location>
        <begin position="141"/>
        <end position="152"/>
    </location>
</feature>
<reference evidence="4" key="1">
    <citation type="journal article" date="2016" name="Nat. Genet.">
        <title>A high-quality carrot genome assembly provides new insights into carotenoid accumulation and asterid genome evolution.</title>
        <authorList>
            <person name="Iorizzo M."/>
            <person name="Ellison S."/>
            <person name="Senalik D."/>
            <person name="Zeng P."/>
            <person name="Satapoomin P."/>
            <person name="Huang J."/>
            <person name="Bowman M."/>
            <person name="Iovene M."/>
            <person name="Sanseverino W."/>
            <person name="Cavagnaro P."/>
            <person name="Yildiz M."/>
            <person name="Macko-Podgorni A."/>
            <person name="Moranska E."/>
            <person name="Grzebelus E."/>
            <person name="Grzebelus D."/>
            <person name="Ashrafi H."/>
            <person name="Zheng Z."/>
            <person name="Cheng S."/>
            <person name="Spooner D."/>
            <person name="Van Deynze A."/>
            <person name="Simon P."/>
        </authorList>
    </citation>
    <scope>NUCLEOTIDE SEQUENCE</scope>
    <source>
        <tissue evidence="4">Leaf</tissue>
    </source>
</reference>
<feature type="compositionally biased region" description="Polar residues" evidence="1">
    <location>
        <begin position="376"/>
        <end position="405"/>
    </location>
</feature>
<dbReference type="PANTHER" id="PTHR31680:SF12">
    <property type="entry name" value="OS11G0587300 PROTEIN"/>
    <property type="match status" value="1"/>
</dbReference>
<evidence type="ECO:0000259" key="3">
    <source>
        <dbReference type="Pfam" id="PF14383"/>
    </source>
</evidence>
<feature type="domain" description="DUF4378" evidence="2">
    <location>
        <begin position="573"/>
        <end position="712"/>
    </location>
</feature>
<feature type="domain" description="DUF3741" evidence="3">
    <location>
        <begin position="153"/>
        <end position="176"/>
    </location>
</feature>
<evidence type="ECO:0000256" key="1">
    <source>
        <dbReference type="SAM" id="MobiDB-lite"/>
    </source>
</evidence>
<dbReference type="InterPro" id="IPR032795">
    <property type="entry name" value="DUF3741-assoc"/>
</dbReference>
<dbReference type="GO" id="GO:0051513">
    <property type="term" value="P:regulation of monopolar cell growth"/>
    <property type="evidence" value="ECO:0007669"/>
    <property type="project" value="InterPro"/>
</dbReference>
<gene>
    <name evidence="4" type="ORF">DCAR_0314170</name>
</gene>
<organism evidence="4 5">
    <name type="scientific">Daucus carota subsp. sativus</name>
    <name type="common">Carrot</name>
    <dbReference type="NCBI Taxonomy" id="79200"/>
    <lineage>
        <taxon>Eukaryota</taxon>
        <taxon>Viridiplantae</taxon>
        <taxon>Streptophyta</taxon>
        <taxon>Embryophyta</taxon>
        <taxon>Tracheophyta</taxon>
        <taxon>Spermatophyta</taxon>
        <taxon>Magnoliopsida</taxon>
        <taxon>eudicotyledons</taxon>
        <taxon>Gunneridae</taxon>
        <taxon>Pentapetalae</taxon>
        <taxon>asterids</taxon>
        <taxon>campanulids</taxon>
        <taxon>Apiales</taxon>
        <taxon>Apiaceae</taxon>
        <taxon>Apioideae</taxon>
        <taxon>Scandiceae</taxon>
        <taxon>Daucinae</taxon>
        <taxon>Daucus</taxon>
        <taxon>Daucus sect. Daucus</taxon>
    </lineage>
</organism>
<dbReference type="Pfam" id="PF14309">
    <property type="entry name" value="DUF4378"/>
    <property type="match status" value="1"/>
</dbReference>
<protein>
    <recommendedName>
        <fullName evidence="6">DUF4378 domain-containing protein</fullName>
    </recommendedName>
</protein>
<evidence type="ECO:0000313" key="4">
    <source>
        <dbReference type="EMBL" id="WOG94873.1"/>
    </source>
</evidence>
<feature type="compositionally biased region" description="Low complexity" evidence="1">
    <location>
        <begin position="333"/>
        <end position="342"/>
    </location>
</feature>
<sequence>MTTGMIHDQSLEKNFEKQMGCFTGFRQIFDRHQLLTGKRLYTTKRLPPPPPPPTRDGISPETEKPEKSLKETERPSPRTMASPSPDRYKSPELRSPAPVQTPPRSSLPHPIFELNEATKYSWKFAKETPRLSLDSRATFDSTKGSLRTNTNKSTEDNSRRSTSVIARLMGLESTPPEAVTKPAELTRSASESRVSRELNNNFQPNHVIRSNVIREKVPDPIRKPQHTRTESRAFKSPQQRRSFFDSADIFPEPKQTTVSIYGEIERRMKLKGLDEQSQDLETLKQILEAMQLKGLLHSKKAQTPVKNKNVVYERTHSFPCDDNEHQSFSSVVSVNRRGGSNSPTSSHRSKSEYRRSDSIPAVSPRRERVSVDRSIKSPTRGRNASSPTRSELSARNSNVRRNQLISERRAVESPEHRRISPINSPRIIPRRNSPDVANRSPRNKKSTPQICTKEKISTTFVLEDESSYSSTISETDTERCKSEDYKEGKSLLERCDKLLHSIAEMNSTESQPSPISVLDSSFYKDESLSPSPVMKRTISFTDSSVELTDEELGSPGISSVNSKFEDEIDDNDYIYISRILRASSYLTEDDDIFLFVEKQHYFKGKDYSKEARLHRKLIFDVAKEIIDQNKQLPPWKTFSPKNSNISKPLPRQIWSELQRIQEPTDQSPDLFGIVCGVLKKDLAADGWGDLSVKMSDAVLDIERLIFKDLIGESIRDLAEFAGNSRFLAPRRKLVF</sequence>
<dbReference type="Proteomes" id="UP000077755">
    <property type="component" value="Chromosome 3"/>
</dbReference>
<feature type="compositionally biased region" description="Basic and acidic residues" evidence="1">
    <location>
        <begin position="364"/>
        <end position="375"/>
    </location>
</feature>
<dbReference type="EMBL" id="CP093345">
    <property type="protein sequence ID" value="WOG94873.1"/>
    <property type="molecule type" value="Genomic_DNA"/>
</dbReference>
<feature type="region of interest" description="Disordered" evidence="1">
    <location>
        <begin position="141"/>
        <end position="161"/>
    </location>
</feature>
<feature type="region of interest" description="Disordered" evidence="1">
    <location>
        <begin position="39"/>
        <end position="110"/>
    </location>
</feature>
<feature type="compositionally biased region" description="Basic and acidic residues" evidence="1">
    <location>
        <begin position="61"/>
        <end position="76"/>
    </location>
</feature>
<dbReference type="AlphaFoldDB" id="A0AAF1ATL7"/>
<dbReference type="KEGG" id="dcr:108211116"/>
<name>A0AAF1ATL7_DAUCS</name>
<accession>A0AAF1ATL7</accession>
<dbReference type="Pfam" id="PF14383">
    <property type="entry name" value="VARLMGL"/>
    <property type="match status" value="1"/>
</dbReference>
<feature type="compositionally biased region" description="Basic and acidic residues" evidence="1">
    <location>
        <begin position="406"/>
        <end position="418"/>
    </location>
</feature>
<evidence type="ECO:0000259" key="2">
    <source>
        <dbReference type="Pfam" id="PF14309"/>
    </source>
</evidence>
<dbReference type="InterPro" id="IPR025486">
    <property type="entry name" value="DUF4378"/>
</dbReference>
<dbReference type="InterPro" id="IPR033334">
    <property type="entry name" value="LNG1/2"/>
</dbReference>